<evidence type="ECO:0000313" key="2">
    <source>
        <dbReference type="Proteomes" id="UP000001056"/>
    </source>
</evidence>
<dbReference type="InParanoid" id="Q2GZJ2"/>
<accession>Q2GZJ2</accession>
<evidence type="ECO:0000313" key="1">
    <source>
        <dbReference type="EMBL" id="EAQ88435.1"/>
    </source>
</evidence>
<sequence length="140" mass="15855">MSSTPSLPTTPGPSAFTLMTGQAKSIATQVNEALAEASPNDETVSDLYKIVWKDRRFVLESLLYRKTSRGRRSWIKDHGWFLVELGPQDVIRGAVWACSRCDASRKPQFFAVRSTTSSTTSQRFIILSRARRIRKNLRMC</sequence>
<gene>
    <name evidence="1" type="ORF">CHGG_05054</name>
</gene>
<protein>
    <submittedName>
        <fullName evidence="1">Uncharacterized protein</fullName>
    </submittedName>
</protein>
<dbReference type="OrthoDB" id="5062167at2759"/>
<dbReference type="Proteomes" id="UP000001056">
    <property type="component" value="Unassembled WGS sequence"/>
</dbReference>
<name>Q2GZJ2_CHAGB</name>
<dbReference type="eggNOG" id="KOG1121">
    <property type="taxonomic scope" value="Eukaryota"/>
</dbReference>
<dbReference type="VEuPathDB" id="FungiDB:CHGG_05054"/>
<keyword evidence="2" id="KW-1185">Reference proteome</keyword>
<organism evidence="1 2">
    <name type="scientific">Chaetomium globosum (strain ATCC 6205 / CBS 148.51 / DSM 1962 / NBRC 6347 / NRRL 1970)</name>
    <name type="common">Soil fungus</name>
    <dbReference type="NCBI Taxonomy" id="306901"/>
    <lineage>
        <taxon>Eukaryota</taxon>
        <taxon>Fungi</taxon>
        <taxon>Dikarya</taxon>
        <taxon>Ascomycota</taxon>
        <taxon>Pezizomycotina</taxon>
        <taxon>Sordariomycetes</taxon>
        <taxon>Sordariomycetidae</taxon>
        <taxon>Sordariales</taxon>
        <taxon>Chaetomiaceae</taxon>
        <taxon>Chaetomium</taxon>
    </lineage>
</organism>
<proteinExistence type="predicted"/>
<dbReference type="EMBL" id="CH408032">
    <property type="protein sequence ID" value="EAQ88435.1"/>
    <property type="molecule type" value="Genomic_DNA"/>
</dbReference>
<dbReference type="AlphaFoldDB" id="Q2GZJ2"/>
<dbReference type="GeneID" id="4392905"/>
<dbReference type="OMA" id="HGWFLVE"/>
<dbReference type="HOGENOM" id="CLU_133923_0_0_1"/>
<dbReference type="RefSeq" id="XP_001224268.1">
    <property type="nucleotide sequence ID" value="XM_001224267.1"/>
</dbReference>
<reference evidence="2" key="1">
    <citation type="journal article" date="2015" name="Genome Announc.">
        <title>Draft genome sequence of the cellulolytic fungus Chaetomium globosum.</title>
        <authorList>
            <person name="Cuomo C.A."/>
            <person name="Untereiner W.A."/>
            <person name="Ma L.-J."/>
            <person name="Grabherr M."/>
            <person name="Birren B.W."/>
        </authorList>
    </citation>
    <scope>NUCLEOTIDE SEQUENCE [LARGE SCALE GENOMIC DNA]</scope>
    <source>
        <strain evidence="2">ATCC 6205 / CBS 148.51 / DSM 1962 / NBRC 6347 / NRRL 1970</strain>
    </source>
</reference>